<keyword evidence="3" id="KW-0812">Transmembrane</keyword>
<dbReference type="EMBL" id="VRMN01000017">
    <property type="protein sequence ID" value="KAA8490953.1"/>
    <property type="molecule type" value="Genomic_DNA"/>
</dbReference>
<reference evidence="11" key="1">
    <citation type="journal article" date="2019" name="Nat. Commun.">
        <title>Expansion of phycobilisome linker gene families in mesophilic red algae.</title>
        <authorList>
            <person name="Lee J."/>
            <person name="Kim D."/>
            <person name="Bhattacharya D."/>
            <person name="Yoon H.S."/>
        </authorList>
    </citation>
    <scope>NUCLEOTIDE SEQUENCE [LARGE SCALE GENOMIC DNA]</scope>
    <source>
        <strain evidence="11">CCMP 1328</strain>
    </source>
</reference>
<evidence type="ECO:0000313" key="11">
    <source>
        <dbReference type="Proteomes" id="UP000324585"/>
    </source>
</evidence>
<sequence length="400" mass="44305">MVGIWMKRWSCAATTATAALWALSSVSPLPSISPAALPPSPVSRWSQHGTHHEDDSCRTGTPCSLCARPSGTVPLRADQRAFQQSHAQSVTSLVASSPDENGGDDEFQTISLANVVDEVLRRSFRVFRAWELDLVNDTRTAAPVLGLIAVNVGVYLAWKVLPARFMLKHFSTNSTLAFRLQYMHTLITSNFSHSSFIHLACNMFVLSHFGPVVSAGVGTYSPSAFVTMYVASGAVSSIASTLARRRFQTVSHSLGASGSVMAMLFWYEQLAPHQGVRVLGFDSTLQSLCRGLVVFDLMGVFNHWQIVDHAGHLGGALFGMALFQYMNETRPNHLNNVHFAVRRRLALEARMQYQVQLDERRVFQDLYRGGDGGMSKYSPSSDRSLREIVTDWWRDMTGRK</sequence>
<dbReference type="PANTHER" id="PTHR43731">
    <property type="entry name" value="RHOMBOID PROTEASE"/>
    <property type="match status" value="1"/>
</dbReference>
<proteinExistence type="inferred from homology"/>
<organism evidence="10 11">
    <name type="scientific">Porphyridium purpureum</name>
    <name type="common">Red alga</name>
    <name type="synonym">Porphyridium cruentum</name>
    <dbReference type="NCBI Taxonomy" id="35688"/>
    <lineage>
        <taxon>Eukaryota</taxon>
        <taxon>Rhodophyta</taxon>
        <taxon>Bangiophyceae</taxon>
        <taxon>Porphyridiales</taxon>
        <taxon>Porphyridiaceae</taxon>
        <taxon>Porphyridium</taxon>
    </lineage>
</organism>
<dbReference type="SUPFAM" id="SSF144091">
    <property type="entry name" value="Rhomboid-like"/>
    <property type="match status" value="1"/>
</dbReference>
<evidence type="ECO:0000256" key="8">
    <source>
        <dbReference type="SAM" id="SignalP"/>
    </source>
</evidence>
<evidence type="ECO:0000256" key="2">
    <source>
        <dbReference type="ARBA" id="ARBA00009045"/>
    </source>
</evidence>
<keyword evidence="6" id="KW-0472">Membrane</keyword>
<keyword evidence="8" id="KW-0732">Signal</keyword>
<comment type="subcellular location">
    <subcellularLocation>
        <location evidence="1">Membrane</location>
        <topology evidence="1">Multi-pass membrane protein</topology>
    </subcellularLocation>
</comment>
<feature type="chain" id="PRO_5023889782" evidence="8">
    <location>
        <begin position="29"/>
        <end position="400"/>
    </location>
</feature>
<dbReference type="Pfam" id="PF01694">
    <property type="entry name" value="Rhomboid"/>
    <property type="match status" value="1"/>
</dbReference>
<keyword evidence="11" id="KW-1185">Reference proteome</keyword>
<evidence type="ECO:0000256" key="7">
    <source>
        <dbReference type="SAM" id="MobiDB-lite"/>
    </source>
</evidence>
<evidence type="ECO:0000259" key="9">
    <source>
        <dbReference type="Pfam" id="PF01694"/>
    </source>
</evidence>
<dbReference type="OrthoDB" id="10260614at2759"/>
<feature type="signal peptide" evidence="8">
    <location>
        <begin position="1"/>
        <end position="28"/>
    </location>
</feature>
<dbReference type="Proteomes" id="UP000324585">
    <property type="component" value="Unassembled WGS sequence"/>
</dbReference>
<name>A0A5J4YJZ0_PORPP</name>
<dbReference type="GO" id="GO:0004252">
    <property type="term" value="F:serine-type endopeptidase activity"/>
    <property type="evidence" value="ECO:0007669"/>
    <property type="project" value="InterPro"/>
</dbReference>
<dbReference type="PANTHER" id="PTHR43731:SF14">
    <property type="entry name" value="PRESENILIN-ASSOCIATED RHOMBOID-LIKE PROTEIN, MITOCHONDRIAL"/>
    <property type="match status" value="1"/>
</dbReference>
<comment type="similarity">
    <text evidence="2">Belongs to the peptidase S54 family.</text>
</comment>
<protein>
    <submittedName>
        <fullName evidence="10">Presenilins-associated rhomboid-like protein, mitochondrial</fullName>
    </submittedName>
</protein>
<evidence type="ECO:0000256" key="4">
    <source>
        <dbReference type="ARBA" id="ARBA00022801"/>
    </source>
</evidence>
<accession>A0A5J4YJZ0</accession>
<evidence type="ECO:0000256" key="6">
    <source>
        <dbReference type="ARBA" id="ARBA00023136"/>
    </source>
</evidence>
<evidence type="ECO:0000313" key="10">
    <source>
        <dbReference type="EMBL" id="KAA8490953.1"/>
    </source>
</evidence>
<evidence type="ECO:0000256" key="3">
    <source>
        <dbReference type="ARBA" id="ARBA00022692"/>
    </source>
</evidence>
<feature type="domain" description="Peptidase S54 rhomboid" evidence="9">
    <location>
        <begin position="183"/>
        <end position="323"/>
    </location>
</feature>
<dbReference type="InterPro" id="IPR035952">
    <property type="entry name" value="Rhomboid-like_sf"/>
</dbReference>
<dbReference type="GO" id="GO:0016020">
    <property type="term" value="C:membrane"/>
    <property type="evidence" value="ECO:0007669"/>
    <property type="project" value="UniProtKB-SubCell"/>
</dbReference>
<evidence type="ECO:0000256" key="5">
    <source>
        <dbReference type="ARBA" id="ARBA00022989"/>
    </source>
</evidence>
<gene>
    <name evidence="10" type="ORF">FVE85_9845</name>
</gene>
<dbReference type="InterPro" id="IPR050925">
    <property type="entry name" value="Rhomboid_protease_S54"/>
</dbReference>
<keyword evidence="5" id="KW-1133">Transmembrane helix</keyword>
<comment type="caution">
    <text evidence="10">The sequence shown here is derived from an EMBL/GenBank/DDBJ whole genome shotgun (WGS) entry which is preliminary data.</text>
</comment>
<dbReference type="AlphaFoldDB" id="A0A5J4YJZ0"/>
<evidence type="ECO:0000256" key="1">
    <source>
        <dbReference type="ARBA" id="ARBA00004141"/>
    </source>
</evidence>
<dbReference type="InterPro" id="IPR022764">
    <property type="entry name" value="Peptidase_S54_rhomboid_dom"/>
</dbReference>
<dbReference type="Gene3D" id="1.20.1540.10">
    <property type="entry name" value="Rhomboid-like"/>
    <property type="match status" value="1"/>
</dbReference>
<keyword evidence="4" id="KW-0378">Hydrolase</keyword>
<feature type="region of interest" description="Disordered" evidence="7">
    <location>
        <begin position="37"/>
        <end position="59"/>
    </location>
</feature>